<evidence type="ECO:0000313" key="3">
    <source>
        <dbReference type="Proteomes" id="UP000643810"/>
    </source>
</evidence>
<keyword evidence="1" id="KW-1133">Transmembrane helix</keyword>
<gene>
    <name evidence="2" type="ORF">H8R94_01680</name>
</gene>
<protein>
    <recommendedName>
        <fullName evidence="4">DUF2798 domain-containing protein</fullName>
    </recommendedName>
</protein>
<dbReference type="EMBL" id="JACOPG010000001">
    <property type="protein sequence ID" value="MBC5685336.1"/>
    <property type="molecule type" value="Genomic_DNA"/>
</dbReference>
<evidence type="ECO:0000256" key="1">
    <source>
        <dbReference type="SAM" id="Phobius"/>
    </source>
</evidence>
<dbReference type="RefSeq" id="WP_186853681.1">
    <property type="nucleotide sequence ID" value="NZ_JACOPG010000001.1"/>
</dbReference>
<sequence>MRKKEVNPVAVVVLVLVGIGALIISFLINNFVIPDTKWSSLFFWMIFLAIAVPGAFLTGKLLGNKKRGGRR</sequence>
<keyword evidence="1" id="KW-0812">Transmembrane</keyword>
<keyword evidence="3" id="KW-1185">Reference proteome</keyword>
<evidence type="ECO:0008006" key="4">
    <source>
        <dbReference type="Google" id="ProtNLM"/>
    </source>
</evidence>
<feature type="transmembrane region" description="Helical" evidence="1">
    <location>
        <begin position="9"/>
        <end position="29"/>
    </location>
</feature>
<reference evidence="2 3" key="1">
    <citation type="submission" date="2020-08" db="EMBL/GenBank/DDBJ databases">
        <title>Genome public.</title>
        <authorList>
            <person name="Liu C."/>
            <person name="Sun Q."/>
        </authorList>
    </citation>
    <scope>NUCLEOTIDE SEQUENCE [LARGE SCALE GENOMIC DNA]</scope>
    <source>
        <strain evidence="2 3">NSJ-9</strain>
    </source>
</reference>
<evidence type="ECO:0000313" key="2">
    <source>
        <dbReference type="EMBL" id="MBC5685336.1"/>
    </source>
</evidence>
<name>A0ABR7GEW0_9FIRM</name>
<organism evidence="2 3">
    <name type="scientific">Roseburia lenta</name>
    <dbReference type="NCBI Taxonomy" id="2763061"/>
    <lineage>
        <taxon>Bacteria</taxon>
        <taxon>Bacillati</taxon>
        <taxon>Bacillota</taxon>
        <taxon>Clostridia</taxon>
        <taxon>Lachnospirales</taxon>
        <taxon>Lachnospiraceae</taxon>
        <taxon>Roseburia</taxon>
    </lineage>
</organism>
<keyword evidence="1" id="KW-0472">Membrane</keyword>
<dbReference type="Proteomes" id="UP000643810">
    <property type="component" value="Unassembled WGS sequence"/>
</dbReference>
<accession>A0ABR7GEW0</accession>
<comment type="caution">
    <text evidence="2">The sequence shown here is derived from an EMBL/GenBank/DDBJ whole genome shotgun (WGS) entry which is preliminary data.</text>
</comment>
<proteinExistence type="predicted"/>
<feature type="transmembrane region" description="Helical" evidence="1">
    <location>
        <begin position="41"/>
        <end position="62"/>
    </location>
</feature>